<accession>A0AAV5MC12</accession>
<proteinExistence type="predicted"/>
<organism evidence="2 3">
    <name type="scientific">Rubroshorea leprosula</name>
    <dbReference type="NCBI Taxonomy" id="152421"/>
    <lineage>
        <taxon>Eukaryota</taxon>
        <taxon>Viridiplantae</taxon>
        <taxon>Streptophyta</taxon>
        <taxon>Embryophyta</taxon>
        <taxon>Tracheophyta</taxon>
        <taxon>Spermatophyta</taxon>
        <taxon>Magnoliopsida</taxon>
        <taxon>eudicotyledons</taxon>
        <taxon>Gunneridae</taxon>
        <taxon>Pentapetalae</taxon>
        <taxon>rosids</taxon>
        <taxon>malvids</taxon>
        <taxon>Malvales</taxon>
        <taxon>Dipterocarpaceae</taxon>
        <taxon>Rubroshorea</taxon>
    </lineage>
</organism>
<protein>
    <recommendedName>
        <fullName evidence="4">NADH dehydrogenase subunit 5</fullName>
    </recommendedName>
</protein>
<dbReference type="EMBL" id="BPVZ01000226">
    <property type="protein sequence ID" value="GKV47356.1"/>
    <property type="molecule type" value="Genomic_DNA"/>
</dbReference>
<dbReference type="AlphaFoldDB" id="A0AAV5MC12"/>
<evidence type="ECO:0000313" key="3">
    <source>
        <dbReference type="Proteomes" id="UP001054252"/>
    </source>
</evidence>
<evidence type="ECO:0008006" key="4">
    <source>
        <dbReference type="Google" id="ProtNLM"/>
    </source>
</evidence>
<keyword evidence="1" id="KW-0472">Membrane</keyword>
<keyword evidence="1" id="KW-0812">Transmembrane</keyword>
<name>A0AAV5MC12_9ROSI</name>
<feature type="transmembrane region" description="Helical" evidence="1">
    <location>
        <begin position="30"/>
        <end position="49"/>
    </location>
</feature>
<dbReference type="Proteomes" id="UP001054252">
    <property type="component" value="Unassembled WGS sequence"/>
</dbReference>
<keyword evidence="3" id="KW-1185">Reference proteome</keyword>
<evidence type="ECO:0000256" key="1">
    <source>
        <dbReference type="SAM" id="Phobius"/>
    </source>
</evidence>
<gene>
    <name evidence="2" type="ORF">SLEP1_g54262</name>
</gene>
<evidence type="ECO:0000313" key="2">
    <source>
        <dbReference type="EMBL" id="GKV47356.1"/>
    </source>
</evidence>
<reference evidence="2 3" key="1">
    <citation type="journal article" date="2021" name="Commun. Biol.">
        <title>The genome of Shorea leprosula (Dipterocarpaceae) highlights the ecological relevance of drought in aseasonal tropical rainforests.</title>
        <authorList>
            <person name="Ng K.K.S."/>
            <person name="Kobayashi M.J."/>
            <person name="Fawcett J.A."/>
            <person name="Hatakeyama M."/>
            <person name="Paape T."/>
            <person name="Ng C.H."/>
            <person name="Ang C.C."/>
            <person name="Tnah L.H."/>
            <person name="Lee C.T."/>
            <person name="Nishiyama T."/>
            <person name="Sese J."/>
            <person name="O'Brien M.J."/>
            <person name="Copetti D."/>
            <person name="Mohd Noor M.I."/>
            <person name="Ong R.C."/>
            <person name="Putra M."/>
            <person name="Sireger I.Z."/>
            <person name="Indrioko S."/>
            <person name="Kosugi Y."/>
            <person name="Izuno A."/>
            <person name="Isagi Y."/>
            <person name="Lee S.L."/>
            <person name="Shimizu K.K."/>
        </authorList>
    </citation>
    <scope>NUCLEOTIDE SEQUENCE [LARGE SCALE GENOMIC DNA]</scope>
    <source>
        <strain evidence="2">214</strain>
    </source>
</reference>
<sequence length="61" mass="6808">MEHSLFPNVDSYYCYPLHPVKTQISNLSSLDINILMLLLLLPSILIIIASSNDSNTPYLTG</sequence>
<keyword evidence="1" id="KW-1133">Transmembrane helix</keyword>
<comment type="caution">
    <text evidence="2">The sequence shown here is derived from an EMBL/GenBank/DDBJ whole genome shotgun (WGS) entry which is preliminary data.</text>
</comment>